<name>A0ABN0ZU24_9ACTN</name>
<comment type="caution">
    <text evidence="3">The sequence shown here is derived from an EMBL/GenBank/DDBJ whole genome shotgun (WGS) entry which is preliminary data.</text>
</comment>
<feature type="signal peptide" evidence="2">
    <location>
        <begin position="1"/>
        <end position="26"/>
    </location>
</feature>
<reference evidence="3 4" key="1">
    <citation type="journal article" date="2019" name="Int. J. Syst. Evol. Microbiol.">
        <title>The Global Catalogue of Microorganisms (GCM) 10K type strain sequencing project: providing services to taxonomists for standard genome sequencing and annotation.</title>
        <authorList>
            <consortium name="The Broad Institute Genomics Platform"/>
            <consortium name="The Broad Institute Genome Sequencing Center for Infectious Disease"/>
            <person name="Wu L."/>
            <person name="Ma J."/>
        </authorList>
    </citation>
    <scope>NUCLEOTIDE SEQUENCE [LARGE SCALE GENOMIC DNA]</scope>
    <source>
        <strain evidence="3 4">JCM 4805</strain>
    </source>
</reference>
<sequence length="223" mass="23741">MKKTRGALIGAVAFFALASGSVPAFAGTDPETDPEWVSDGVVQTEPPAEPEEPVTDVANPDTEPQPSADDKPTDFSRVAAGYECRSGGVYLPKTKGGKYHRGVGATQSNYNGTSRTARSTFTADVSGEVGVSVSHGLQVSVNAMIGQIEGKFDVNLSAKLTAKIGNSISVDTPPHKRTNAKYGVYRLKNTGVSYVSYSNCATSTKRTVTSYTPYRVGWYLWES</sequence>
<keyword evidence="2" id="KW-0732">Signal</keyword>
<feature type="chain" id="PRO_5047198216" evidence="2">
    <location>
        <begin position="27"/>
        <end position="223"/>
    </location>
</feature>
<dbReference type="Proteomes" id="UP001500909">
    <property type="component" value="Unassembled WGS sequence"/>
</dbReference>
<organism evidence="3 4">
    <name type="scientific">Streptomyces olivaceiscleroticus</name>
    <dbReference type="NCBI Taxonomy" id="68245"/>
    <lineage>
        <taxon>Bacteria</taxon>
        <taxon>Bacillati</taxon>
        <taxon>Actinomycetota</taxon>
        <taxon>Actinomycetes</taxon>
        <taxon>Kitasatosporales</taxon>
        <taxon>Streptomycetaceae</taxon>
        <taxon>Streptomyces</taxon>
    </lineage>
</organism>
<dbReference type="EMBL" id="BAAABY010000014">
    <property type="protein sequence ID" value="GAA0458378.1"/>
    <property type="molecule type" value="Genomic_DNA"/>
</dbReference>
<evidence type="ECO:0000313" key="3">
    <source>
        <dbReference type="EMBL" id="GAA0458378.1"/>
    </source>
</evidence>
<evidence type="ECO:0000256" key="1">
    <source>
        <dbReference type="SAM" id="MobiDB-lite"/>
    </source>
</evidence>
<keyword evidence="4" id="KW-1185">Reference proteome</keyword>
<proteinExistence type="predicted"/>
<evidence type="ECO:0000313" key="4">
    <source>
        <dbReference type="Proteomes" id="UP001500909"/>
    </source>
</evidence>
<feature type="region of interest" description="Disordered" evidence="1">
    <location>
        <begin position="25"/>
        <end position="74"/>
    </location>
</feature>
<evidence type="ECO:0000256" key="2">
    <source>
        <dbReference type="SAM" id="SignalP"/>
    </source>
</evidence>
<accession>A0ABN0ZU24</accession>
<gene>
    <name evidence="3" type="ORF">GCM10010361_23010</name>
</gene>
<dbReference type="RefSeq" id="WP_346094850.1">
    <property type="nucleotide sequence ID" value="NZ_BAAABY010000014.1"/>
</dbReference>
<protein>
    <submittedName>
        <fullName evidence="3">Uncharacterized protein</fullName>
    </submittedName>
</protein>